<dbReference type="Proteomes" id="UP000051236">
    <property type="component" value="Unassembled WGS sequence"/>
</dbReference>
<keyword evidence="2" id="KW-1185">Reference proteome</keyword>
<evidence type="ECO:0000313" key="1">
    <source>
        <dbReference type="EMBL" id="KRM34645.1"/>
    </source>
</evidence>
<dbReference type="eggNOG" id="ENOG502ZBE0">
    <property type="taxonomic scope" value="Bacteria"/>
</dbReference>
<dbReference type="RefSeq" id="WP_057002546.1">
    <property type="nucleotide sequence ID" value="NZ_AZGA01000024.1"/>
</dbReference>
<sequence>MDIDQASLAAWQAKLKEIGPRLTATDAHHRFIQFLQDQINELGFSSIRFPFKIKRCLQDSHHLLDEATGSPISNLGPVPYSGITDKNGVTGQLRFYHGKNDAEMKGKIAVIKVRDLMLPTFFLVGQMAHYPKQAKLTRNMRHPLVGATLAISKIQAAKASGAIGVILVWQHISTGLAKNEILPFTNAYLDIPAIWVHEQQLDKLQTISAQATTVGLTITGSYQRDVPTESFVVVVEGQQPEQQIFINSHTDGPNDLEENGAIALLTLLQAIKNHDLKFKQTLVFGFVSGHFQIPQSGLANRQATSRLLRDFEAYETKHNIAIQKVLGLTIEHLGGAEYEDDLKQNALKLKSPDDPMFIYISNAKNKTLVEQCLTEINPVGQYFLLKARKTAYFGEGQPLFQAGWPTISFIAMPLALCQLGAAETEPDINTMYDQINLILAILIASTQQLDV</sequence>
<protein>
    <submittedName>
        <fullName evidence="1">Uncharacterized protein</fullName>
    </submittedName>
</protein>
<comment type="caution">
    <text evidence="1">The sequence shown here is derived from an EMBL/GenBank/DDBJ whole genome shotgun (WGS) entry which is preliminary data.</text>
</comment>
<dbReference type="SUPFAM" id="SSF53187">
    <property type="entry name" value="Zn-dependent exopeptidases"/>
    <property type="match status" value="1"/>
</dbReference>
<dbReference type="AlphaFoldDB" id="A0A0R1XYK9"/>
<gene>
    <name evidence="1" type="ORF">FC83_GL002130</name>
</gene>
<evidence type="ECO:0000313" key="2">
    <source>
        <dbReference type="Proteomes" id="UP000051236"/>
    </source>
</evidence>
<organism evidence="1 2">
    <name type="scientific">Agrilactobacillus composti DSM 18527 = JCM 14202</name>
    <dbReference type="NCBI Taxonomy" id="1423734"/>
    <lineage>
        <taxon>Bacteria</taxon>
        <taxon>Bacillati</taxon>
        <taxon>Bacillota</taxon>
        <taxon>Bacilli</taxon>
        <taxon>Lactobacillales</taxon>
        <taxon>Lactobacillaceae</taxon>
        <taxon>Agrilactobacillus</taxon>
    </lineage>
</organism>
<reference evidence="1 2" key="1">
    <citation type="journal article" date="2015" name="Genome Announc.">
        <title>Expanding the biotechnology potential of lactobacilli through comparative genomics of 213 strains and associated genera.</title>
        <authorList>
            <person name="Sun Z."/>
            <person name="Harris H.M."/>
            <person name="McCann A."/>
            <person name="Guo C."/>
            <person name="Argimon S."/>
            <person name="Zhang W."/>
            <person name="Yang X."/>
            <person name="Jeffery I.B."/>
            <person name="Cooney J.C."/>
            <person name="Kagawa T.F."/>
            <person name="Liu W."/>
            <person name="Song Y."/>
            <person name="Salvetti E."/>
            <person name="Wrobel A."/>
            <person name="Rasinkangas P."/>
            <person name="Parkhill J."/>
            <person name="Rea M.C."/>
            <person name="O'Sullivan O."/>
            <person name="Ritari J."/>
            <person name="Douillard F.P."/>
            <person name="Paul Ross R."/>
            <person name="Yang R."/>
            <person name="Briner A.E."/>
            <person name="Felis G.E."/>
            <person name="de Vos W.M."/>
            <person name="Barrangou R."/>
            <person name="Klaenhammer T.R."/>
            <person name="Caufield P.W."/>
            <person name="Cui Y."/>
            <person name="Zhang H."/>
            <person name="O'Toole P.W."/>
        </authorList>
    </citation>
    <scope>NUCLEOTIDE SEQUENCE [LARGE SCALE GENOMIC DNA]</scope>
    <source>
        <strain evidence="1 2">DSM 18527</strain>
    </source>
</reference>
<dbReference type="Gene3D" id="3.40.630.10">
    <property type="entry name" value="Zn peptidases"/>
    <property type="match status" value="1"/>
</dbReference>
<dbReference type="EMBL" id="AZGA01000024">
    <property type="protein sequence ID" value="KRM34645.1"/>
    <property type="molecule type" value="Genomic_DNA"/>
</dbReference>
<dbReference type="PATRIC" id="fig|1423734.3.peg.2152"/>
<name>A0A0R1XYK9_9LACO</name>
<dbReference type="STRING" id="1423734.FC83_GL002130"/>
<accession>A0A0R1XYK9</accession>
<proteinExistence type="predicted"/>
<dbReference type="Gene3D" id="3.50.30.30">
    <property type="match status" value="1"/>
</dbReference>